<proteinExistence type="predicted"/>
<keyword evidence="3" id="KW-1185">Reference proteome</keyword>
<feature type="transmembrane region" description="Helical" evidence="1">
    <location>
        <begin position="87"/>
        <end position="110"/>
    </location>
</feature>
<organism evidence="2 3">
    <name type="scientific">Deinococcus yavapaiensis KR-236</name>
    <dbReference type="NCBI Taxonomy" id="694435"/>
    <lineage>
        <taxon>Bacteria</taxon>
        <taxon>Thermotogati</taxon>
        <taxon>Deinococcota</taxon>
        <taxon>Deinococci</taxon>
        <taxon>Deinococcales</taxon>
        <taxon>Deinococcaceae</taxon>
        <taxon>Deinococcus</taxon>
    </lineage>
</organism>
<feature type="transmembrane region" description="Helical" evidence="1">
    <location>
        <begin position="122"/>
        <end position="145"/>
    </location>
</feature>
<keyword evidence="1" id="KW-0472">Membrane</keyword>
<protein>
    <submittedName>
        <fullName evidence="2">Uncharacterized protein</fullName>
    </submittedName>
</protein>
<keyword evidence="1" id="KW-0812">Transmembrane</keyword>
<feature type="transmembrane region" description="Helical" evidence="1">
    <location>
        <begin position="16"/>
        <end position="37"/>
    </location>
</feature>
<evidence type="ECO:0000313" key="2">
    <source>
        <dbReference type="EMBL" id="PYE51137.1"/>
    </source>
</evidence>
<dbReference type="EMBL" id="QJSX01000015">
    <property type="protein sequence ID" value="PYE51137.1"/>
    <property type="molecule type" value="Genomic_DNA"/>
</dbReference>
<accession>A0A318S3W4</accession>
<dbReference type="AlphaFoldDB" id="A0A318S3W4"/>
<feature type="transmembrane region" description="Helical" evidence="1">
    <location>
        <begin position="208"/>
        <end position="225"/>
    </location>
</feature>
<name>A0A318S3W4_9DEIO</name>
<reference evidence="2 3" key="1">
    <citation type="submission" date="2018-06" db="EMBL/GenBank/DDBJ databases">
        <title>Genomic Encyclopedia of Type Strains, Phase IV (KMG-IV): sequencing the most valuable type-strain genomes for metagenomic binning, comparative biology and taxonomic classification.</title>
        <authorList>
            <person name="Goeker M."/>
        </authorList>
    </citation>
    <scope>NUCLEOTIDE SEQUENCE [LARGE SCALE GENOMIC DNA]</scope>
    <source>
        <strain evidence="2 3">DSM 18048</strain>
    </source>
</reference>
<dbReference type="OrthoDB" id="72389at2"/>
<sequence length="240" mass="25781">MRTFRAAFRSEARQRIGSLGTAAFVVALLDAFIAWQVRAPNLQALVASLVAGSLALYWVFGGLGVFPARTPTRARGATLVLVKYAWLLVELVALTFLLLGSAAYFLSGVVPLGEVSLAPRTLLLLGVTLACALLVPPAIGLAASAIGRSSRWSLLSAFLAFVLLWWAFWLLLDAASTVESLGWMTFHFAQLPFEVCAAETGCFVRVNAALVLLQPVFAVALLWLASRSLNPRPENLEAHA</sequence>
<feature type="transmembrane region" description="Helical" evidence="1">
    <location>
        <begin position="43"/>
        <end position="66"/>
    </location>
</feature>
<gene>
    <name evidence="2" type="ORF">DES52_11569</name>
</gene>
<evidence type="ECO:0000313" key="3">
    <source>
        <dbReference type="Proteomes" id="UP000248326"/>
    </source>
</evidence>
<evidence type="ECO:0000256" key="1">
    <source>
        <dbReference type="SAM" id="Phobius"/>
    </source>
</evidence>
<dbReference type="Proteomes" id="UP000248326">
    <property type="component" value="Unassembled WGS sequence"/>
</dbReference>
<comment type="caution">
    <text evidence="2">The sequence shown here is derived from an EMBL/GenBank/DDBJ whole genome shotgun (WGS) entry which is preliminary data.</text>
</comment>
<keyword evidence="1" id="KW-1133">Transmembrane helix</keyword>
<dbReference type="RefSeq" id="WP_110888045.1">
    <property type="nucleotide sequence ID" value="NZ_QJSX01000015.1"/>
</dbReference>
<feature type="transmembrane region" description="Helical" evidence="1">
    <location>
        <begin position="152"/>
        <end position="172"/>
    </location>
</feature>